<evidence type="ECO:0000313" key="2">
    <source>
        <dbReference type="Proteomes" id="UP000009045"/>
    </source>
</evidence>
<dbReference type="AlphaFoldDB" id="F7XAD3"/>
<protein>
    <submittedName>
        <fullName evidence="1">Uncharacterized protein</fullName>
    </submittedName>
</protein>
<name>F7XAD3_SINMM</name>
<accession>F7XAD3</accession>
<sequence length="32" mass="3546">MICFAVLQERAAAGCWGDFEITKGVMPLFNLN</sequence>
<organism evidence="1 2">
    <name type="scientific">Sinorhizobium meliloti (strain SM11)</name>
    <dbReference type="NCBI Taxonomy" id="707241"/>
    <lineage>
        <taxon>Bacteria</taxon>
        <taxon>Pseudomonadati</taxon>
        <taxon>Pseudomonadota</taxon>
        <taxon>Alphaproteobacteria</taxon>
        <taxon>Hyphomicrobiales</taxon>
        <taxon>Rhizobiaceae</taxon>
        <taxon>Sinorhizobium/Ensifer group</taxon>
        <taxon>Sinorhizobium</taxon>
    </lineage>
</organism>
<evidence type="ECO:0000313" key="1">
    <source>
        <dbReference type="EMBL" id="AEH80421.1"/>
    </source>
</evidence>
<dbReference type="Proteomes" id="UP000009045">
    <property type="component" value="Chromosome"/>
</dbReference>
<dbReference type="HOGENOM" id="CLU_3391371_0_0_5"/>
<dbReference type="KEGG" id="smx:SM11_chr3184"/>
<dbReference type="EMBL" id="CP001830">
    <property type="protein sequence ID" value="AEH80421.1"/>
    <property type="molecule type" value="Genomic_DNA"/>
</dbReference>
<reference evidence="1 2" key="1">
    <citation type="journal article" date="2011" name="J. Biotechnol.">
        <title>The complete genome sequence of the dominant Sinorhizobium meliloti field isolate SM11 extends the S. meliloti pan-genome.</title>
        <authorList>
            <person name="Schneiker-Bekel S."/>
            <person name="Wibberg D."/>
            <person name="Bekel T."/>
            <person name="Blom J."/>
            <person name="Linke B."/>
            <person name="Neuweger H."/>
            <person name="Stiens M."/>
            <person name="Vorholter F.J."/>
            <person name="Weidner S."/>
            <person name="Goesmann A."/>
            <person name="Puhler A."/>
            <person name="Schluter A."/>
        </authorList>
    </citation>
    <scope>NUCLEOTIDE SEQUENCE [LARGE SCALE GENOMIC DNA]</scope>
    <source>
        <strain evidence="1 2">SM11</strain>
    </source>
</reference>
<gene>
    <name evidence="1" type="ordered locus">SM11_chr3184</name>
</gene>
<proteinExistence type="predicted"/>